<dbReference type="InterPro" id="IPR013087">
    <property type="entry name" value="Znf_C2H2_type"/>
</dbReference>
<feature type="region of interest" description="Disordered" evidence="5">
    <location>
        <begin position="1"/>
        <end position="23"/>
    </location>
</feature>
<evidence type="ECO:0000256" key="5">
    <source>
        <dbReference type="SAM" id="MobiDB-lite"/>
    </source>
</evidence>
<evidence type="ECO:0000256" key="4">
    <source>
        <dbReference type="ARBA" id="ARBA00023242"/>
    </source>
</evidence>
<dbReference type="OrthoDB" id="30343at2759"/>
<dbReference type="Gene3D" id="3.30.160.60">
    <property type="entry name" value="Classic Zinc Finger"/>
    <property type="match status" value="1"/>
</dbReference>
<gene>
    <name evidence="7" type="ORF">GOMPHAMPRED_003432</name>
</gene>
<feature type="region of interest" description="Disordered" evidence="5">
    <location>
        <begin position="168"/>
        <end position="214"/>
    </location>
</feature>
<dbReference type="EMBL" id="CAJPDQ010000020">
    <property type="protein sequence ID" value="CAF9923725.1"/>
    <property type="molecule type" value="Genomic_DNA"/>
</dbReference>
<organism evidence="7 8">
    <name type="scientific">Gomphillus americanus</name>
    <dbReference type="NCBI Taxonomy" id="1940652"/>
    <lineage>
        <taxon>Eukaryota</taxon>
        <taxon>Fungi</taxon>
        <taxon>Dikarya</taxon>
        <taxon>Ascomycota</taxon>
        <taxon>Pezizomycotina</taxon>
        <taxon>Lecanoromycetes</taxon>
        <taxon>OSLEUM clade</taxon>
        <taxon>Ostropomycetidae</taxon>
        <taxon>Ostropales</taxon>
        <taxon>Graphidaceae</taxon>
        <taxon>Gomphilloideae</taxon>
        <taxon>Gomphillus</taxon>
    </lineage>
</organism>
<dbReference type="InterPro" id="IPR040107">
    <property type="entry name" value="Snu23"/>
</dbReference>
<dbReference type="InterPro" id="IPR003604">
    <property type="entry name" value="Matrin/U1-like-C_Znf_C2H2"/>
</dbReference>
<evidence type="ECO:0000313" key="8">
    <source>
        <dbReference type="Proteomes" id="UP000664169"/>
    </source>
</evidence>
<keyword evidence="3" id="KW-0862">Zinc</keyword>
<dbReference type="Pfam" id="PF12171">
    <property type="entry name" value="zf-C2H2_jaz"/>
    <property type="match status" value="1"/>
</dbReference>
<evidence type="ECO:0000259" key="6">
    <source>
        <dbReference type="PROSITE" id="PS00028"/>
    </source>
</evidence>
<dbReference type="GO" id="GO:0008270">
    <property type="term" value="F:zinc ion binding"/>
    <property type="evidence" value="ECO:0007669"/>
    <property type="project" value="UniProtKB-KW"/>
</dbReference>
<reference evidence="7" key="1">
    <citation type="submission" date="2021-03" db="EMBL/GenBank/DDBJ databases">
        <authorList>
            <person name="Tagirdzhanova G."/>
        </authorList>
    </citation>
    <scope>NUCLEOTIDE SEQUENCE</scope>
</reference>
<dbReference type="GO" id="GO:0000398">
    <property type="term" value="P:mRNA splicing, via spliceosome"/>
    <property type="evidence" value="ECO:0007669"/>
    <property type="project" value="InterPro"/>
</dbReference>
<keyword evidence="2" id="KW-0863">Zinc-finger</keyword>
<evidence type="ECO:0000256" key="3">
    <source>
        <dbReference type="ARBA" id="ARBA00022833"/>
    </source>
</evidence>
<dbReference type="Proteomes" id="UP000664169">
    <property type="component" value="Unassembled WGS sequence"/>
</dbReference>
<feature type="domain" description="C2H2-type" evidence="6">
    <location>
        <begin position="104"/>
        <end position="126"/>
    </location>
</feature>
<keyword evidence="1" id="KW-0479">Metal-binding</keyword>
<dbReference type="PROSITE" id="PS00028">
    <property type="entry name" value="ZINC_FINGER_C2H2_1"/>
    <property type="match status" value="1"/>
</dbReference>
<dbReference type="GO" id="GO:0046540">
    <property type="term" value="C:U4/U6 x U5 tri-snRNP complex"/>
    <property type="evidence" value="ECO:0007669"/>
    <property type="project" value="TreeGrafter"/>
</dbReference>
<dbReference type="SUPFAM" id="SSF57667">
    <property type="entry name" value="beta-beta-alpha zinc fingers"/>
    <property type="match status" value="1"/>
</dbReference>
<protein>
    <recommendedName>
        <fullName evidence="6">C2H2-type domain-containing protein</fullName>
    </recommendedName>
</protein>
<evidence type="ECO:0000256" key="2">
    <source>
        <dbReference type="ARBA" id="ARBA00022771"/>
    </source>
</evidence>
<dbReference type="SMART" id="SM00451">
    <property type="entry name" value="ZnF_U1"/>
    <property type="match status" value="1"/>
</dbReference>
<comment type="caution">
    <text evidence="7">The sequence shown here is derived from an EMBL/GenBank/DDBJ whole genome shotgun (WGS) entry which is preliminary data.</text>
</comment>
<sequence length="214" mass="24492">MADSKSNAYGTNTSDTSFRKTWDKAEYTEKARAREAQEREEGKARYEAKLQGKKYYKSSDTTTAKQTESRANRLNVAANVGKTMLVPAGVAAVGKRGRGAGFYCADCDLTFKDNIQLVDHLNSKQHLTNVGESGEVGRATLEEVRARLEYLKQKREEDRKELNLVDLQERIKRREDEEETKREEKRRKRREKRRKTEGGVGHNVEEDEESGIIC</sequence>
<dbReference type="PANTHER" id="PTHR45986">
    <property type="entry name" value="ZINC FINGER MATRIN-TYPE PROTEIN 2"/>
    <property type="match status" value="1"/>
</dbReference>
<accession>A0A8H3IK03</accession>
<dbReference type="AlphaFoldDB" id="A0A8H3IK03"/>
<keyword evidence="4" id="KW-0539">Nucleus</keyword>
<name>A0A8H3IK03_9LECA</name>
<dbReference type="PANTHER" id="PTHR45986:SF1">
    <property type="entry name" value="ZINC FINGER MATRIN-TYPE PROTEIN 2"/>
    <property type="match status" value="1"/>
</dbReference>
<dbReference type="GO" id="GO:0005681">
    <property type="term" value="C:spliceosomal complex"/>
    <property type="evidence" value="ECO:0007669"/>
    <property type="project" value="InterPro"/>
</dbReference>
<dbReference type="GO" id="GO:0003676">
    <property type="term" value="F:nucleic acid binding"/>
    <property type="evidence" value="ECO:0007669"/>
    <property type="project" value="InterPro"/>
</dbReference>
<feature type="compositionally biased region" description="Basic residues" evidence="5">
    <location>
        <begin position="184"/>
        <end position="195"/>
    </location>
</feature>
<keyword evidence="8" id="KW-1185">Reference proteome</keyword>
<evidence type="ECO:0000313" key="7">
    <source>
        <dbReference type="EMBL" id="CAF9923725.1"/>
    </source>
</evidence>
<feature type="compositionally biased region" description="Acidic residues" evidence="5">
    <location>
        <begin position="205"/>
        <end position="214"/>
    </location>
</feature>
<feature type="compositionally biased region" description="Polar residues" evidence="5">
    <location>
        <begin position="1"/>
        <end position="16"/>
    </location>
</feature>
<feature type="compositionally biased region" description="Basic and acidic residues" evidence="5">
    <location>
        <begin position="168"/>
        <end position="183"/>
    </location>
</feature>
<evidence type="ECO:0000256" key="1">
    <source>
        <dbReference type="ARBA" id="ARBA00022723"/>
    </source>
</evidence>
<dbReference type="InterPro" id="IPR022755">
    <property type="entry name" value="Znf_C2H2_jaz"/>
</dbReference>
<proteinExistence type="predicted"/>
<dbReference type="InterPro" id="IPR036236">
    <property type="entry name" value="Znf_C2H2_sf"/>
</dbReference>